<evidence type="ECO:0000256" key="6">
    <source>
        <dbReference type="ARBA" id="ARBA00022698"/>
    </source>
</evidence>
<keyword evidence="6" id="KW-0888">Threonine protease</keyword>
<evidence type="ECO:0000256" key="1">
    <source>
        <dbReference type="ARBA" id="ARBA00001198"/>
    </source>
</evidence>
<keyword evidence="13" id="KW-1185">Reference proteome</keyword>
<dbReference type="EC" id="3.4.25.1" evidence="3"/>
<evidence type="ECO:0000256" key="10">
    <source>
        <dbReference type="ARBA" id="ARBA00023242"/>
    </source>
</evidence>
<dbReference type="GO" id="GO:0005634">
    <property type="term" value="C:nucleus"/>
    <property type="evidence" value="ECO:0007669"/>
    <property type="project" value="UniProtKB-SubCell"/>
</dbReference>
<evidence type="ECO:0000313" key="13">
    <source>
        <dbReference type="Proteomes" id="UP001165289"/>
    </source>
</evidence>
<keyword evidence="4" id="KW-0963">Cytoplasm</keyword>
<evidence type="ECO:0000256" key="11">
    <source>
        <dbReference type="PIRSR" id="PIRSR600243-1"/>
    </source>
</evidence>
<dbReference type="AlphaFoldDB" id="A0AAV7JU09"/>
<dbReference type="InterPro" id="IPR029055">
    <property type="entry name" value="Ntn_hydrolases_N"/>
</dbReference>
<dbReference type="GO" id="GO:0004298">
    <property type="term" value="F:threonine-type endopeptidase activity"/>
    <property type="evidence" value="ECO:0007669"/>
    <property type="project" value="UniProtKB-KW"/>
</dbReference>
<organism evidence="12 13">
    <name type="scientific">Oopsacas minuta</name>
    <dbReference type="NCBI Taxonomy" id="111878"/>
    <lineage>
        <taxon>Eukaryota</taxon>
        <taxon>Metazoa</taxon>
        <taxon>Porifera</taxon>
        <taxon>Hexactinellida</taxon>
        <taxon>Hexasterophora</taxon>
        <taxon>Lyssacinosida</taxon>
        <taxon>Leucopsacidae</taxon>
        <taxon>Oopsacas</taxon>
    </lineage>
</organism>
<protein>
    <recommendedName>
        <fullName evidence="3">proteasome endopeptidase complex</fullName>
        <ecNumber evidence="3">3.4.25.1</ecNumber>
    </recommendedName>
</protein>
<evidence type="ECO:0000256" key="2">
    <source>
        <dbReference type="ARBA" id="ARBA00004123"/>
    </source>
</evidence>
<evidence type="ECO:0000256" key="7">
    <source>
        <dbReference type="ARBA" id="ARBA00022801"/>
    </source>
</evidence>
<dbReference type="InterPro" id="IPR023333">
    <property type="entry name" value="Proteasome_suB-type"/>
</dbReference>
<dbReference type="SUPFAM" id="SSF56235">
    <property type="entry name" value="N-terminal nucleophile aminohydrolases (Ntn hydrolases)"/>
    <property type="match status" value="1"/>
</dbReference>
<keyword evidence="8 12" id="KW-0647">Proteasome</keyword>
<dbReference type="PANTHER" id="PTHR32194:SF0">
    <property type="entry name" value="ATP-DEPENDENT PROTEASE SUBUNIT HSLV"/>
    <property type="match status" value="1"/>
</dbReference>
<dbReference type="InterPro" id="IPR001353">
    <property type="entry name" value="Proteasome_sua/b"/>
</dbReference>
<dbReference type="EMBL" id="JAKMXF010000299">
    <property type="protein sequence ID" value="KAI6652155.1"/>
    <property type="molecule type" value="Genomic_DNA"/>
</dbReference>
<dbReference type="GO" id="GO:0051603">
    <property type="term" value="P:proteolysis involved in protein catabolic process"/>
    <property type="evidence" value="ECO:0007669"/>
    <property type="project" value="InterPro"/>
</dbReference>
<evidence type="ECO:0000256" key="5">
    <source>
        <dbReference type="ARBA" id="ARBA00022670"/>
    </source>
</evidence>
<evidence type="ECO:0000256" key="3">
    <source>
        <dbReference type="ARBA" id="ARBA00012039"/>
    </source>
</evidence>
<dbReference type="InterPro" id="IPR000243">
    <property type="entry name" value="Pept_T1A_subB"/>
</dbReference>
<dbReference type="Pfam" id="PF00227">
    <property type="entry name" value="Proteasome"/>
    <property type="match status" value="1"/>
</dbReference>
<keyword evidence="10" id="KW-0539">Nucleus</keyword>
<gene>
    <name evidence="12" type="ORF">LOD99_7172</name>
</gene>
<dbReference type="CDD" id="cd03762">
    <property type="entry name" value="proteasome_beta_type_6"/>
    <property type="match status" value="1"/>
</dbReference>
<dbReference type="Proteomes" id="UP001165289">
    <property type="component" value="Unassembled WGS sequence"/>
</dbReference>
<dbReference type="GO" id="GO:0019774">
    <property type="term" value="C:proteasome core complex, beta-subunit complex"/>
    <property type="evidence" value="ECO:0007669"/>
    <property type="project" value="UniProtKB-ARBA"/>
</dbReference>
<evidence type="ECO:0000256" key="8">
    <source>
        <dbReference type="ARBA" id="ARBA00022942"/>
    </source>
</evidence>
<comment type="caution">
    <text evidence="12">The sequence shown here is derived from an EMBL/GenBank/DDBJ whole genome shotgun (WGS) entry which is preliminary data.</text>
</comment>
<evidence type="ECO:0000256" key="4">
    <source>
        <dbReference type="ARBA" id="ARBA00022490"/>
    </source>
</evidence>
<sequence length="211" mass="23273">MFNYESPPHSHTSIMAVQYDKGVLVGADSRTSSGIYVANRVSDKLTQISDRIFCCRSGSAAHTQAIADFVKYGLEMHSTEMGKPPLVHTAAHLFRSTCYEYRDQFTAGIICAGWDELRGGQVYSIPLGGMCVRQPLTIGGSGSTYIYGFCDANYREDFTRSECMEFVQRALALAIRRDGSSGGVIRIVSIEEGGIERFLFTSEDCALLQNF</sequence>
<accession>A0AAV7JU09</accession>
<dbReference type="FunFam" id="3.60.20.10:FF:000010">
    <property type="entry name" value="Proteasome subunit beta type-1"/>
    <property type="match status" value="1"/>
</dbReference>
<feature type="active site" description="Nucleophile" evidence="11">
    <location>
        <position position="12"/>
    </location>
</feature>
<keyword evidence="9" id="KW-0865">Zymogen</keyword>
<dbReference type="PRINTS" id="PR00141">
    <property type="entry name" value="PROTEASOME"/>
</dbReference>
<evidence type="ECO:0000313" key="12">
    <source>
        <dbReference type="EMBL" id="KAI6652155.1"/>
    </source>
</evidence>
<comment type="catalytic activity">
    <reaction evidence="1">
        <text>Cleavage of peptide bonds with very broad specificity.</text>
        <dbReference type="EC" id="3.4.25.1"/>
    </reaction>
</comment>
<evidence type="ECO:0000256" key="9">
    <source>
        <dbReference type="ARBA" id="ARBA00023145"/>
    </source>
</evidence>
<comment type="subcellular location">
    <subcellularLocation>
        <location evidence="2">Nucleus</location>
    </subcellularLocation>
</comment>
<keyword evidence="7" id="KW-0378">Hydrolase</keyword>
<dbReference type="PROSITE" id="PS51476">
    <property type="entry name" value="PROTEASOME_BETA_2"/>
    <property type="match status" value="1"/>
</dbReference>
<name>A0AAV7JU09_9METZ</name>
<reference evidence="12 13" key="1">
    <citation type="journal article" date="2023" name="BMC Biol.">
        <title>The compact genome of the sponge Oopsacas minuta (Hexactinellida) is lacking key metazoan core genes.</title>
        <authorList>
            <person name="Santini S."/>
            <person name="Schenkelaars Q."/>
            <person name="Jourda C."/>
            <person name="Duchesne M."/>
            <person name="Belahbib H."/>
            <person name="Rocher C."/>
            <person name="Selva M."/>
            <person name="Riesgo A."/>
            <person name="Vervoort M."/>
            <person name="Leys S.P."/>
            <person name="Kodjabachian L."/>
            <person name="Le Bivic A."/>
            <person name="Borchiellini C."/>
            <person name="Claverie J.M."/>
            <person name="Renard E."/>
        </authorList>
    </citation>
    <scope>NUCLEOTIDE SEQUENCE [LARGE SCALE GENOMIC DNA]</scope>
    <source>
        <strain evidence="12">SPO-2</strain>
    </source>
</reference>
<proteinExistence type="predicted"/>
<dbReference type="GO" id="GO:0005737">
    <property type="term" value="C:cytoplasm"/>
    <property type="evidence" value="ECO:0007669"/>
    <property type="project" value="TreeGrafter"/>
</dbReference>
<keyword evidence="5" id="KW-0645">Protease</keyword>
<dbReference type="PANTHER" id="PTHR32194">
    <property type="entry name" value="METALLOPROTEASE TLDD"/>
    <property type="match status" value="1"/>
</dbReference>
<dbReference type="Gene3D" id="3.60.20.10">
    <property type="entry name" value="Glutamine Phosphoribosylpyrophosphate, subunit 1, domain 1"/>
    <property type="match status" value="1"/>
</dbReference>